<feature type="domain" description="DUF4168" evidence="3">
    <location>
        <begin position="77"/>
        <end position="135"/>
    </location>
</feature>
<protein>
    <recommendedName>
        <fullName evidence="3">DUF4168 domain-containing protein</fullName>
    </recommendedName>
</protein>
<feature type="signal peptide" evidence="2">
    <location>
        <begin position="1"/>
        <end position="20"/>
    </location>
</feature>
<gene>
    <name evidence="4" type="ORF">GCM10010832_12180</name>
</gene>
<keyword evidence="5" id="KW-1185">Reference proteome</keyword>
<evidence type="ECO:0000313" key="5">
    <source>
        <dbReference type="Proteomes" id="UP000599179"/>
    </source>
</evidence>
<dbReference type="EMBL" id="BMGM01000004">
    <property type="protein sequence ID" value="GGE33526.1"/>
    <property type="molecule type" value="Genomic_DNA"/>
</dbReference>
<evidence type="ECO:0000313" key="4">
    <source>
        <dbReference type="EMBL" id="GGE33526.1"/>
    </source>
</evidence>
<evidence type="ECO:0000259" key="3">
    <source>
        <dbReference type="Pfam" id="PF13767"/>
    </source>
</evidence>
<sequence length="151" mass="17123">MKKVFAFALVFALGTTALFAQEVTDEQFDKFAKAFQTVQQENNKAQMEMVAVIEEEGLTAERFNTIHQASIDLNTESDATAKEKKQHQAALSKLEAKNEKLQAQMEEKIKASGLSMEKYQEIFQLVQTDPEMQQKLMERFQGQGQQGQGQK</sequence>
<dbReference type="RefSeq" id="WP_188458209.1">
    <property type="nucleotide sequence ID" value="NZ_BMGM01000004.1"/>
</dbReference>
<dbReference type="Pfam" id="PF13767">
    <property type="entry name" value="DUF4168"/>
    <property type="match status" value="1"/>
</dbReference>
<reference evidence="5" key="1">
    <citation type="journal article" date="2019" name="Int. J. Syst. Evol. Microbiol.">
        <title>The Global Catalogue of Microorganisms (GCM) 10K type strain sequencing project: providing services to taxonomists for standard genome sequencing and annotation.</title>
        <authorList>
            <consortium name="The Broad Institute Genomics Platform"/>
            <consortium name="The Broad Institute Genome Sequencing Center for Infectious Disease"/>
            <person name="Wu L."/>
            <person name="Ma J."/>
        </authorList>
    </citation>
    <scope>NUCLEOTIDE SEQUENCE [LARGE SCALE GENOMIC DNA]</scope>
    <source>
        <strain evidence="5">CGMCC 1.12931</strain>
    </source>
</reference>
<name>A0ABQ1SGJ6_9FLAO</name>
<feature type="chain" id="PRO_5045472527" description="DUF4168 domain-containing protein" evidence="2">
    <location>
        <begin position="21"/>
        <end position="151"/>
    </location>
</feature>
<feature type="coiled-coil region" evidence="1">
    <location>
        <begin position="77"/>
        <end position="111"/>
    </location>
</feature>
<organism evidence="4 5">
    <name type="scientific">Psychroflexus planctonicus</name>
    <dbReference type="NCBI Taxonomy" id="1526575"/>
    <lineage>
        <taxon>Bacteria</taxon>
        <taxon>Pseudomonadati</taxon>
        <taxon>Bacteroidota</taxon>
        <taxon>Flavobacteriia</taxon>
        <taxon>Flavobacteriales</taxon>
        <taxon>Flavobacteriaceae</taxon>
        <taxon>Psychroflexus</taxon>
    </lineage>
</organism>
<dbReference type="InterPro" id="IPR025433">
    <property type="entry name" value="DUF4168"/>
</dbReference>
<evidence type="ECO:0000256" key="2">
    <source>
        <dbReference type="SAM" id="SignalP"/>
    </source>
</evidence>
<comment type="caution">
    <text evidence="4">The sequence shown here is derived from an EMBL/GenBank/DDBJ whole genome shotgun (WGS) entry which is preliminary data.</text>
</comment>
<evidence type="ECO:0000256" key="1">
    <source>
        <dbReference type="SAM" id="Coils"/>
    </source>
</evidence>
<proteinExistence type="predicted"/>
<dbReference type="Proteomes" id="UP000599179">
    <property type="component" value="Unassembled WGS sequence"/>
</dbReference>
<keyword evidence="1" id="KW-0175">Coiled coil</keyword>
<keyword evidence="2" id="KW-0732">Signal</keyword>
<accession>A0ABQ1SGJ6</accession>